<evidence type="ECO:0000313" key="2">
    <source>
        <dbReference type="Proteomes" id="UP000522333"/>
    </source>
</evidence>
<dbReference type="EMBL" id="JABAFY010000004">
    <property type="protein sequence ID" value="NME51264.1"/>
    <property type="molecule type" value="Genomic_DNA"/>
</dbReference>
<comment type="caution">
    <text evidence="1">The sequence shown here is derived from an EMBL/GenBank/DDBJ whole genome shotgun (WGS) entry which is preliminary data.</text>
</comment>
<proteinExistence type="predicted"/>
<dbReference type="AlphaFoldDB" id="A0A848CC86"/>
<dbReference type="Gene3D" id="3.10.20.30">
    <property type="match status" value="1"/>
</dbReference>
<organism evidence="1 2">
    <name type="scientific">Desulfovibrio piger</name>
    <dbReference type="NCBI Taxonomy" id="901"/>
    <lineage>
        <taxon>Bacteria</taxon>
        <taxon>Pseudomonadati</taxon>
        <taxon>Thermodesulfobacteriota</taxon>
        <taxon>Desulfovibrionia</taxon>
        <taxon>Desulfovibrionales</taxon>
        <taxon>Desulfovibrionaceae</taxon>
        <taxon>Desulfovibrio</taxon>
    </lineage>
</organism>
<reference evidence="1 2" key="1">
    <citation type="submission" date="2020-04" db="EMBL/GenBank/DDBJ databases">
        <authorList>
            <person name="Hitch T.C.A."/>
            <person name="Wylensek D."/>
            <person name="Clavel T."/>
        </authorList>
    </citation>
    <scope>NUCLEOTIDE SEQUENCE [LARGE SCALE GENOMIC DNA]</scope>
    <source>
        <strain evidence="1 2">PG-251-APC-1</strain>
    </source>
</reference>
<dbReference type="InterPro" id="IPR016155">
    <property type="entry name" value="Mopterin_synth/thiamin_S_b"/>
</dbReference>
<dbReference type="InterPro" id="IPR012675">
    <property type="entry name" value="Beta-grasp_dom_sf"/>
</dbReference>
<gene>
    <name evidence="1" type="ORF">HF854_01700</name>
</gene>
<protein>
    <submittedName>
        <fullName evidence="1">MoaD/ThiS family protein</fullName>
    </submittedName>
</protein>
<evidence type="ECO:0000313" key="1">
    <source>
        <dbReference type="EMBL" id="NME51264.1"/>
    </source>
</evidence>
<name>A0A848CC86_9BACT</name>
<dbReference type="RefSeq" id="WP_168934730.1">
    <property type="nucleotide sequence ID" value="NZ_CAMDEI010000017.1"/>
</dbReference>
<dbReference type="Proteomes" id="UP000522333">
    <property type="component" value="Unassembled WGS sequence"/>
</dbReference>
<accession>A0A848CC86</accession>
<sequence>MSETPRHIHCVNPEHTGARVTVRLQPEDHWLSIPRPKTSRQLLTALGLAEECALVARDGELLTPDRQIWPNDELLVRKVASVG</sequence>
<dbReference type="SUPFAM" id="SSF54285">
    <property type="entry name" value="MoaD/ThiS"/>
    <property type="match status" value="1"/>
</dbReference>